<feature type="transmembrane region" description="Helical" evidence="1">
    <location>
        <begin position="96"/>
        <end position="116"/>
    </location>
</feature>
<feature type="transmembrane region" description="Helical" evidence="1">
    <location>
        <begin position="20"/>
        <end position="37"/>
    </location>
</feature>
<feature type="transmembrane region" description="Helical" evidence="1">
    <location>
        <begin position="128"/>
        <end position="145"/>
    </location>
</feature>
<dbReference type="AlphaFoldDB" id="A0AA87IK88"/>
<keyword evidence="1" id="KW-1133">Transmembrane helix</keyword>
<keyword evidence="1" id="KW-0472">Membrane</keyword>
<dbReference type="Proteomes" id="UP000004725">
    <property type="component" value="Unassembled WGS sequence"/>
</dbReference>
<feature type="transmembrane region" description="Helical" evidence="1">
    <location>
        <begin position="43"/>
        <end position="64"/>
    </location>
</feature>
<evidence type="ECO:0000313" key="3">
    <source>
        <dbReference type="Proteomes" id="UP000004725"/>
    </source>
</evidence>
<accession>A0AA87IK88</accession>
<proteinExistence type="predicted"/>
<name>A0AA87IK88_9BACL</name>
<organism evidence="2 3">
    <name type="scientific">Planococcus antarcticus DSM 14505</name>
    <dbReference type="NCBI Taxonomy" id="1185653"/>
    <lineage>
        <taxon>Bacteria</taxon>
        <taxon>Bacillati</taxon>
        <taxon>Bacillota</taxon>
        <taxon>Bacilli</taxon>
        <taxon>Bacillales</taxon>
        <taxon>Caryophanaceae</taxon>
        <taxon>Planococcus</taxon>
    </lineage>
</organism>
<comment type="caution">
    <text evidence="2">The sequence shown here is derived from an EMBL/GenBank/DDBJ whole genome shotgun (WGS) entry which is preliminary data.</text>
</comment>
<dbReference type="RefSeq" id="WP_006830628.1">
    <property type="nucleotide sequence ID" value="NZ_AJYB01000043.1"/>
</dbReference>
<sequence length="152" mass="17707">MYTEEWDIQEIKHLKKKKLVQDNIYMLLLFVILVYFTDSGKHALTIGTFFVFIWIMVALTLYTLKTGRSIGTKTSKRVQKFDRNRLGEKRWKRNKIIEVVIVSVVGVGIAVLLFVTDFNSLTLDFPSYPFPFLGAWLGFNIGELVRMSNLHR</sequence>
<evidence type="ECO:0000256" key="1">
    <source>
        <dbReference type="SAM" id="Phobius"/>
    </source>
</evidence>
<keyword evidence="1" id="KW-0812">Transmembrane</keyword>
<dbReference type="EMBL" id="AJYB01000043">
    <property type="protein sequence ID" value="EIM05989.1"/>
    <property type="molecule type" value="Genomic_DNA"/>
</dbReference>
<evidence type="ECO:0000313" key="2">
    <source>
        <dbReference type="EMBL" id="EIM05989.1"/>
    </source>
</evidence>
<reference evidence="2 3" key="1">
    <citation type="journal article" date="2012" name="J. Bacteriol.">
        <title>Genome Sequence of the Antarctic Psychrophile Bacterium Planococcus antarcticus DSM 14505.</title>
        <authorList>
            <person name="Margolles A."/>
            <person name="Gueimonde M."/>
            <person name="Sanchez B."/>
        </authorList>
    </citation>
    <scope>NUCLEOTIDE SEQUENCE [LARGE SCALE GENOMIC DNA]</scope>
    <source>
        <strain evidence="2 3">DSM 14505</strain>
    </source>
</reference>
<gene>
    <name evidence="2" type="ORF">A1A1_13332</name>
</gene>
<protein>
    <submittedName>
        <fullName evidence="2">Uncharacterized protein</fullName>
    </submittedName>
</protein>